<evidence type="ECO:0000313" key="3">
    <source>
        <dbReference type="Proteomes" id="UP001066276"/>
    </source>
</evidence>
<keyword evidence="3" id="KW-1185">Reference proteome</keyword>
<organism evidence="2 3">
    <name type="scientific">Pleurodeles waltl</name>
    <name type="common">Iberian ribbed newt</name>
    <dbReference type="NCBI Taxonomy" id="8319"/>
    <lineage>
        <taxon>Eukaryota</taxon>
        <taxon>Metazoa</taxon>
        <taxon>Chordata</taxon>
        <taxon>Craniata</taxon>
        <taxon>Vertebrata</taxon>
        <taxon>Euteleostomi</taxon>
        <taxon>Amphibia</taxon>
        <taxon>Batrachia</taxon>
        <taxon>Caudata</taxon>
        <taxon>Salamandroidea</taxon>
        <taxon>Salamandridae</taxon>
        <taxon>Pleurodelinae</taxon>
        <taxon>Pleurodeles</taxon>
    </lineage>
</organism>
<feature type="compositionally biased region" description="Basic and acidic residues" evidence="1">
    <location>
        <begin position="143"/>
        <end position="154"/>
    </location>
</feature>
<evidence type="ECO:0000256" key="1">
    <source>
        <dbReference type="SAM" id="MobiDB-lite"/>
    </source>
</evidence>
<dbReference type="AlphaFoldDB" id="A0AAV7SLW0"/>
<feature type="region of interest" description="Disordered" evidence="1">
    <location>
        <begin position="118"/>
        <end position="154"/>
    </location>
</feature>
<feature type="region of interest" description="Disordered" evidence="1">
    <location>
        <begin position="67"/>
        <end position="98"/>
    </location>
</feature>
<accession>A0AAV7SLW0</accession>
<protein>
    <submittedName>
        <fullName evidence="2">Uncharacterized protein</fullName>
    </submittedName>
</protein>
<dbReference type="EMBL" id="JANPWB010000008">
    <property type="protein sequence ID" value="KAJ1165002.1"/>
    <property type="molecule type" value="Genomic_DNA"/>
</dbReference>
<dbReference type="Proteomes" id="UP001066276">
    <property type="component" value="Chromosome 4_2"/>
</dbReference>
<comment type="caution">
    <text evidence="2">The sequence shown here is derived from an EMBL/GenBank/DDBJ whole genome shotgun (WGS) entry which is preliminary data.</text>
</comment>
<sequence>MVLAPLGQARRGRGRVEQSLELGAQSLEFLIAEPWSPWPFPSSPPASRTRVRATGAAYLKVGCSFYAPATDGSGEAGQGDEGREDGRMHSPPWSLPGASQMPRCLVALGPTGLRGVLGLFPAPVWTDPDDPGKAGGPGGRQPPQRDEGRGEPLE</sequence>
<name>A0AAV7SLW0_PLEWA</name>
<reference evidence="2" key="1">
    <citation type="journal article" date="2022" name="bioRxiv">
        <title>Sequencing and chromosome-scale assembly of the giantPleurodeles waltlgenome.</title>
        <authorList>
            <person name="Brown T."/>
            <person name="Elewa A."/>
            <person name="Iarovenko S."/>
            <person name="Subramanian E."/>
            <person name="Araus A.J."/>
            <person name="Petzold A."/>
            <person name="Susuki M."/>
            <person name="Suzuki K.-i.T."/>
            <person name="Hayashi T."/>
            <person name="Toyoda A."/>
            <person name="Oliveira C."/>
            <person name="Osipova E."/>
            <person name="Leigh N.D."/>
            <person name="Simon A."/>
            <person name="Yun M.H."/>
        </authorList>
    </citation>
    <scope>NUCLEOTIDE SEQUENCE</scope>
    <source>
        <strain evidence="2">20211129_DDA</strain>
        <tissue evidence="2">Liver</tissue>
    </source>
</reference>
<proteinExistence type="predicted"/>
<evidence type="ECO:0000313" key="2">
    <source>
        <dbReference type="EMBL" id="KAJ1165002.1"/>
    </source>
</evidence>
<gene>
    <name evidence="2" type="ORF">NDU88_005432</name>
</gene>